<dbReference type="GO" id="GO:0022857">
    <property type="term" value="F:transmembrane transporter activity"/>
    <property type="evidence" value="ECO:0007669"/>
    <property type="project" value="TreeGrafter"/>
</dbReference>
<feature type="transmembrane region" description="Helical" evidence="6">
    <location>
        <begin position="716"/>
        <end position="736"/>
    </location>
</feature>
<dbReference type="Pfam" id="PF02687">
    <property type="entry name" value="FtsX"/>
    <property type="match status" value="2"/>
</dbReference>
<dbReference type="InterPro" id="IPR025857">
    <property type="entry name" value="MacB_PCD"/>
</dbReference>
<evidence type="ECO:0000313" key="9">
    <source>
        <dbReference type="EMBL" id="SHG55581.1"/>
    </source>
</evidence>
<evidence type="ECO:0000256" key="5">
    <source>
        <dbReference type="ARBA" id="ARBA00023136"/>
    </source>
</evidence>
<evidence type="ECO:0000256" key="3">
    <source>
        <dbReference type="ARBA" id="ARBA00022692"/>
    </source>
</evidence>
<organism evidence="9 10">
    <name type="scientific">Chryseolinea serpens</name>
    <dbReference type="NCBI Taxonomy" id="947013"/>
    <lineage>
        <taxon>Bacteria</taxon>
        <taxon>Pseudomonadati</taxon>
        <taxon>Bacteroidota</taxon>
        <taxon>Cytophagia</taxon>
        <taxon>Cytophagales</taxon>
        <taxon>Fulvivirgaceae</taxon>
        <taxon>Chryseolinea</taxon>
    </lineage>
</organism>
<dbReference type="EMBL" id="FQWQ01000001">
    <property type="protein sequence ID" value="SHG55581.1"/>
    <property type="molecule type" value="Genomic_DNA"/>
</dbReference>
<feature type="transmembrane region" description="Helical" evidence="6">
    <location>
        <begin position="280"/>
        <end position="302"/>
    </location>
</feature>
<keyword evidence="5 6" id="KW-0472">Membrane</keyword>
<feature type="transmembrane region" description="Helical" evidence="6">
    <location>
        <begin position="327"/>
        <end position="354"/>
    </location>
</feature>
<protein>
    <submittedName>
        <fullName evidence="9">ABC-type antimicrobial peptide transport system, permease component</fullName>
    </submittedName>
</protein>
<feature type="domain" description="ABC3 transporter permease C-terminal" evidence="7">
    <location>
        <begin position="286"/>
        <end position="400"/>
    </location>
</feature>
<comment type="subcellular location">
    <subcellularLocation>
        <location evidence="1">Cell membrane</location>
        <topology evidence="1">Multi-pass membrane protein</topology>
    </subcellularLocation>
</comment>
<dbReference type="PANTHER" id="PTHR30572:SF18">
    <property type="entry name" value="ABC-TYPE MACROLIDE FAMILY EXPORT SYSTEM PERMEASE COMPONENT 2"/>
    <property type="match status" value="1"/>
</dbReference>
<dbReference type="AlphaFoldDB" id="A0A1M5KS39"/>
<gene>
    <name evidence="9" type="ORF">SAMN04488109_0808</name>
</gene>
<dbReference type="Proteomes" id="UP000184212">
    <property type="component" value="Unassembled WGS sequence"/>
</dbReference>
<feature type="domain" description="ABC3 transporter permease C-terminal" evidence="7">
    <location>
        <begin position="667"/>
        <end position="780"/>
    </location>
</feature>
<dbReference type="GO" id="GO:0005886">
    <property type="term" value="C:plasma membrane"/>
    <property type="evidence" value="ECO:0007669"/>
    <property type="project" value="UniProtKB-SubCell"/>
</dbReference>
<feature type="transmembrane region" description="Helical" evidence="6">
    <location>
        <begin position="374"/>
        <end position="400"/>
    </location>
</feature>
<feature type="domain" description="MacB-like periplasmic core" evidence="8">
    <location>
        <begin position="20"/>
        <end position="239"/>
    </location>
</feature>
<evidence type="ECO:0000256" key="1">
    <source>
        <dbReference type="ARBA" id="ARBA00004651"/>
    </source>
</evidence>
<sequence length="787" mass="89320">MLKNYVLVTFRNLMKNRVYSFINIAGLSIGITCSILILLWVFDELSFDRFHPKTDRLFQVWINATFDGRVNSWTSVPLPTYEGMKTGDSHIINSVITDWGGEHMLTVGETRIVKQGYYASEEFLTMFEFPLLKGDAKQVLADAHAIVISEATAKALFGDTDPINQVIRVDDEADLKVTGVVKNVPENSTFQFDFLLPWKYNETHQWVKDNKSNWGNYSFQVFVELDKGENEVRVEKAIADMLTKHGQTEDPREFYLHPLARWRLHSNFENGKESGGMIEYVQMFTVIAVFILVIACINFMNLATARSERRAREVGIRKSVGSRQFEIIFQFLGESLFIAFLAFVIAVLLAELLLPFYNDLVGKHLRIAYESPQFWVYGISLILFTGLVSGSYPAFYLSSFQPVKVLKGKVQVGKGAGTPRMVLVVIQFMFSIFLIIGTLVIYKQIQHVKSRDIGYSQKGLITVDYTTDIGKHYKTIKQELLQSGAVKAVTKSNSPITQIYSNNFLNWPGEAPDRRVIFATIATEYDYVKTMGIKLLEGRDFSEDFKSDTAAILVNKAAMDIMQLKDPIGTKLDLWEKKMELIGIVDNVLMGSPDRQIGPMFIVLQPNWISAVSIRLDETKDIKESLARVEAIFKKYNPAYPFEYTFVDVEFQKKFTNINMISRLASLFASLAIIITGLGLFGLAAFTAEQRTKEIGIRKVLGASVSSLVGLMSRDFSRLVIVAFVVSAPLAWWLLNSYLERYQYRIEIPWWVFPFTGLMALIFALLIVSTQAMRAARSNPVNSLRNE</sequence>
<reference evidence="9 10" key="1">
    <citation type="submission" date="2016-11" db="EMBL/GenBank/DDBJ databases">
        <authorList>
            <person name="Jaros S."/>
            <person name="Januszkiewicz K."/>
            <person name="Wedrychowicz H."/>
        </authorList>
    </citation>
    <scope>NUCLEOTIDE SEQUENCE [LARGE SCALE GENOMIC DNA]</scope>
    <source>
        <strain evidence="9 10">DSM 24574</strain>
    </source>
</reference>
<dbReference type="Pfam" id="PF12704">
    <property type="entry name" value="MacB_PCD"/>
    <property type="match status" value="2"/>
</dbReference>
<keyword evidence="10" id="KW-1185">Reference proteome</keyword>
<proteinExistence type="predicted"/>
<accession>A0A1M5KS39</accession>
<evidence type="ECO:0000259" key="7">
    <source>
        <dbReference type="Pfam" id="PF02687"/>
    </source>
</evidence>
<evidence type="ECO:0000313" key="10">
    <source>
        <dbReference type="Proteomes" id="UP000184212"/>
    </source>
</evidence>
<evidence type="ECO:0000256" key="4">
    <source>
        <dbReference type="ARBA" id="ARBA00022989"/>
    </source>
</evidence>
<evidence type="ECO:0000259" key="8">
    <source>
        <dbReference type="Pfam" id="PF12704"/>
    </source>
</evidence>
<keyword evidence="4 6" id="KW-1133">Transmembrane helix</keyword>
<evidence type="ECO:0000256" key="2">
    <source>
        <dbReference type="ARBA" id="ARBA00022475"/>
    </source>
</evidence>
<feature type="transmembrane region" description="Helical" evidence="6">
    <location>
        <begin position="748"/>
        <end position="768"/>
    </location>
</feature>
<dbReference type="InterPro" id="IPR050250">
    <property type="entry name" value="Macrolide_Exporter_MacB"/>
</dbReference>
<evidence type="ECO:0000256" key="6">
    <source>
        <dbReference type="SAM" id="Phobius"/>
    </source>
</evidence>
<feature type="transmembrane region" description="Helical" evidence="6">
    <location>
        <begin position="664"/>
        <end position="688"/>
    </location>
</feature>
<name>A0A1M5KS39_9BACT</name>
<dbReference type="InterPro" id="IPR003838">
    <property type="entry name" value="ABC3_permease_C"/>
</dbReference>
<feature type="transmembrane region" description="Helical" evidence="6">
    <location>
        <begin position="21"/>
        <end position="42"/>
    </location>
</feature>
<keyword evidence="3 6" id="KW-0812">Transmembrane</keyword>
<dbReference type="PANTHER" id="PTHR30572">
    <property type="entry name" value="MEMBRANE COMPONENT OF TRANSPORTER-RELATED"/>
    <property type="match status" value="1"/>
</dbReference>
<keyword evidence="2" id="KW-1003">Cell membrane</keyword>
<feature type="domain" description="MacB-like periplasmic core" evidence="8">
    <location>
        <begin position="429"/>
        <end position="631"/>
    </location>
</feature>
<dbReference type="STRING" id="947013.SAMN04488109_0808"/>
<dbReference type="RefSeq" id="WP_073131285.1">
    <property type="nucleotide sequence ID" value="NZ_FQWQ01000001.1"/>
</dbReference>
<feature type="transmembrane region" description="Helical" evidence="6">
    <location>
        <begin position="421"/>
        <end position="442"/>
    </location>
</feature>